<proteinExistence type="predicted"/>
<keyword evidence="2" id="KW-1185">Reference proteome</keyword>
<comment type="caution">
    <text evidence="1">The sequence shown here is derived from an EMBL/GenBank/DDBJ whole genome shotgun (WGS) entry which is preliminary data.</text>
</comment>
<organism evidence="1 2">
    <name type="scientific">Daphnia magna</name>
    <dbReference type="NCBI Taxonomy" id="35525"/>
    <lineage>
        <taxon>Eukaryota</taxon>
        <taxon>Metazoa</taxon>
        <taxon>Ecdysozoa</taxon>
        <taxon>Arthropoda</taxon>
        <taxon>Crustacea</taxon>
        <taxon>Branchiopoda</taxon>
        <taxon>Diplostraca</taxon>
        <taxon>Cladocera</taxon>
        <taxon>Anomopoda</taxon>
        <taxon>Daphniidae</taxon>
        <taxon>Daphnia</taxon>
    </lineage>
</organism>
<protein>
    <submittedName>
        <fullName evidence="1">Uncharacterized protein</fullName>
    </submittedName>
</protein>
<gene>
    <name evidence="1" type="ORF">OUZ56_005301</name>
</gene>
<dbReference type="EMBL" id="JAOYFB010000001">
    <property type="protein sequence ID" value="KAK4003544.1"/>
    <property type="molecule type" value="Genomic_DNA"/>
</dbReference>
<evidence type="ECO:0000313" key="1">
    <source>
        <dbReference type="EMBL" id="KAK4003544.1"/>
    </source>
</evidence>
<reference evidence="1 2" key="1">
    <citation type="journal article" date="2023" name="Nucleic Acids Res.">
        <title>The hologenome of Daphnia magna reveals possible DNA methylation and microbiome-mediated evolution of the host genome.</title>
        <authorList>
            <person name="Chaturvedi A."/>
            <person name="Li X."/>
            <person name="Dhandapani V."/>
            <person name="Marshall H."/>
            <person name="Kissane S."/>
            <person name="Cuenca-Cambronero M."/>
            <person name="Asole G."/>
            <person name="Calvet F."/>
            <person name="Ruiz-Romero M."/>
            <person name="Marangio P."/>
            <person name="Guigo R."/>
            <person name="Rago D."/>
            <person name="Mirbahai L."/>
            <person name="Eastwood N."/>
            <person name="Colbourne J.K."/>
            <person name="Zhou J."/>
            <person name="Mallon E."/>
            <person name="Orsini L."/>
        </authorList>
    </citation>
    <scope>NUCLEOTIDE SEQUENCE [LARGE SCALE GENOMIC DNA]</scope>
    <source>
        <strain evidence="1">LRV0_1</strain>
    </source>
</reference>
<dbReference type="Proteomes" id="UP001234178">
    <property type="component" value="Unassembled WGS sequence"/>
</dbReference>
<evidence type="ECO:0000313" key="2">
    <source>
        <dbReference type="Proteomes" id="UP001234178"/>
    </source>
</evidence>
<accession>A0ABQ9YSF1</accession>
<sequence length="86" mass="9724">MSIFLVLECQQAWPGPGGRGNTAVRGALRKIDRVSYVREFLTVVPKSYCYRATSLCLVYLLMTTFENMQRKNVNTSISRPVAYTVS</sequence>
<name>A0ABQ9YSF1_9CRUS</name>